<protein>
    <submittedName>
        <fullName evidence="1">Uncharacterized protein</fullName>
    </submittedName>
</protein>
<proteinExistence type="predicted"/>
<keyword evidence="2" id="KW-1185">Reference proteome</keyword>
<sequence>MSRVCRMSGCDPARFDRLTCQFDIHMSCATHLVKSTATTKSTPAHQTEVQTDATLCRTDWVKSSGLGYF</sequence>
<reference evidence="1 2" key="1">
    <citation type="submission" date="2019-05" db="EMBL/GenBank/DDBJ databases">
        <title>Another draft genome of Portunus trituberculatus and its Hox gene families provides insights of decapod evolution.</title>
        <authorList>
            <person name="Jeong J.-H."/>
            <person name="Song I."/>
            <person name="Kim S."/>
            <person name="Choi T."/>
            <person name="Kim D."/>
            <person name="Ryu S."/>
            <person name="Kim W."/>
        </authorList>
    </citation>
    <scope>NUCLEOTIDE SEQUENCE [LARGE SCALE GENOMIC DNA]</scope>
    <source>
        <tissue evidence="1">Muscle</tissue>
    </source>
</reference>
<comment type="caution">
    <text evidence="1">The sequence shown here is derived from an EMBL/GenBank/DDBJ whole genome shotgun (WGS) entry which is preliminary data.</text>
</comment>
<organism evidence="1 2">
    <name type="scientific">Portunus trituberculatus</name>
    <name type="common">Swimming crab</name>
    <name type="synonym">Neptunus trituberculatus</name>
    <dbReference type="NCBI Taxonomy" id="210409"/>
    <lineage>
        <taxon>Eukaryota</taxon>
        <taxon>Metazoa</taxon>
        <taxon>Ecdysozoa</taxon>
        <taxon>Arthropoda</taxon>
        <taxon>Crustacea</taxon>
        <taxon>Multicrustacea</taxon>
        <taxon>Malacostraca</taxon>
        <taxon>Eumalacostraca</taxon>
        <taxon>Eucarida</taxon>
        <taxon>Decapoda</taxon>
        <taxon>Pleocyemata</taxon>
        <taxon>Brachyura</taxon>
        <taxon>Eubrachyura</taxon>
        <taxon>Portunoidea</taxon>
        <taxon>Portunidae</taxon>
        <taxon>Portuninae</taxon>
        <taxon>Portunus</taxon>
    </lineage>
</organism>
<evidence type="ECO:0000313" key="2">
    <source>
        <dbReference type="Proteomes" id="UP000324222"/>
    </source>
</evidence>
<accession>A0A5B7H3C5</accession>
<dbReference type="Proteomes" id="UP000324222">
    <property type="component" value="Unassembled WGS sequence"/>
</dbReference>
<evidence type="ECO:0000313" key="1">
    <source>
        <dbReference type="EMBL" id="MPC64185.1"/>
    </source>
</evidence>
<dbReference type="EMBL" id="VSRR010021745">
    <property type="protein sequence ID" value="MPC64185.1"/>
    <property type="molecule type" value="Genomic_DNA"/>
</dbReference>
<gene>
    <name evidence="1" type="ORF">E2C01_058296</name>
</gene>
<name>A0A5B7H3C5_PORTR</name>
<dbReference type="AlphaFoldDB" id="A0A5B7H3C5"/>